<evidence type="ECO:0000313" key="2">
    <source>
        <dbReference type="EMBL" id="KAF2270613.1"/>
    </source>
</evidence>
<dbReference type="EMBL" id="ML986579">
    <property type="protein sequence ID" value="KAF2270613.1"/>
    <property type="molecule type" value="Genomic_DNA"/>
</dbReference>
<keyword evidence="3" id="KW-1185">Reference proteome</keyword>
<dbReference type="Gene3D" id="3.60.15.10">
    <property type="entry name" value="Ribonuclease Z/Hydroxyacylglutathione hydrolase-like"/>
    <property type="match status" value="1"/>
</dbReference>
<evidence type="ECO:0000259" key="1">
    <source>
        <dbReference type="SMART" id="SM00849"/>
    </source>
</evidence>
<feature type="domain" description="Metallo-beta-lactamase" evidence="1">
    <location>
        <begin position="84"/>
        <end position="243"/>
    </location>
</feature>
<name>A0A9P4NCG9_9PLEO</name>
<sequence>MSVPKFDGDDLLICVTCGTQFDIPYDQAPKSCRICDDPRQYVPPGGQSWSSLALEKGKHKNKIEQDKYDERIWFITTEPKLGIGERTIFLQTPSGNILWDLISYLDQATIDFITSKGGLSAIVISHPHFYTTHLDWAKTFDCPVYTAAADAEWLNRKDPYEQRKLIEGQTKIIEGVTAIQCGGHFDGSMVLHWDDKLFIADTMMSVPSGLYHKDRPPGTSSYSFMWSYPNMIPLTPTKIQGIWNALKPFAFTSTYGGFDGQNVHRSDIKEAVLESMKIFVKAAGHEHATVLEETL</sequence>
<dbReference type="Proteomes" id="UP000800093">
    <property type="component" value="Unassembled WGS sequence"/>
</dbReference>
<gene>
    <name evidence="2" type="ORF">CC78DRAFT_528368</name>
</gene>
<dbReference type="InterPro" id="IPR001279">
    <property type="entry name" value="Metallo-B-lactamas"/>
</dbReference>
<comment type="caution">
    <text evidence="2">The sequence shown here is derived from an EMBL/GenBank/DDBJ whole genome shotgun (WGS) entry which is preliminary data.</text>
</comment>
<dbReference type="SMART" id="SM00849">
    <property type="entry name" value="Lactamase_B"/>
    <property type="match status" value="1"/>
</dbReference>
<dbReference type="AlphaFoldDB" id="A0A9P4NCG9"/>
<protein>
    <recommendedName>
        <fullName evidence="1">Metallo-beta-lactamase domain-containing protein</fullName>
    </recommendedName>
</protein>
<dbReference type="InterPro" id="IPR036866">
    <property type="entry name" value="RibonucZ/Hydroxyglut_hydro"/>
</dbReference>
<dbReference type="OrthoDB" id="17458at2759"/>
<reference evidence="3" key="1">
    <citation type="journal article" date="2020" name="Stud. Mycol.">
        <title>101 Dothideomycetes genomes: A test case for predicting lifestyles and emergence of pathogens.</title>
        <authorList>
            <person name="Haridas S."/>
            <person name="Albert R."/>
            <person name="Binder M."/>
            <person name="Bloem J."/>
            <person name="LaButti K."/>
            <person name="Salamov A."/>
            <person name="Andreopoulos B."/>
            <person name="Baker S."/>
            <person name="Barry K."/>
            <person name="Bills G."/>
            <person name="Bluhm B."/>
            <person name="Cannon C."/>
            <person name="Castanera R."/>
            <person name="Culley D."/>
            <person name="Daum C."/>
            <person name="Ezra D."/>
            <person name="Gonzalez J."/>
            <person name="Henrissat B."/>
            <person name="Kuo A."/>
            <person name="Liang C."/>
            <person name="Lipzen A."/>
            <person name="Lutzoni F."/>
            <person name="Magnuson J."/>
            <person name="Mondo S."/>
            <person name="Nolan M."/>
            <person name="Ohm R."/>
            <person name="Pangilinan J."/>
            <person name="Park H.-J."/>
            <person name="Ramirez L."/>
            <person name="Alfaro M."/>
            <person name="Sun H."/>
            <person name="Tritt A."/>
            <person name="Yoshinaga Y."/>
            <person name="Zwiers L.-H."/>
            <person name="Turgeon B."/>
            <person name="Goodwin S."/>
            <person name="Spatafora J."/>
            <person name="Crous P."/>
            <person name="Grigoriev I."/>
        </authorList>
    </citation>
    <scope>NUCLEOTIDE SEQUENCE [LARGE SCALE GENOMIC DNA]</scope>
    <source>
        <strain evidence="3">CBS 304.66</strain>
    </source>
</reference>
<dbReference type="PANTHER" id="PTHR36839">
    <property type="entry name" value="METALLO-BETA-LACTAMASE FAMILY PROTEIN (AFU_ORTHOLOGUE AFUA_5G12770)"/>
    <property type="match status" value="1"/>
</dbReference>
<proteinExistence type="predicted"/>
<dbReference type="PANTHER" id="PTHR36839:SF1">
    <property type="entry name" value="METALLO-BETA-LACTAMASE FAMILY PROTEIN (AFU_ORTHOLOGUE AFUA_5G12770)"/>
    <property type="match status" value="1"/>
</dbReference>
<evidence type="ECO:0000313" key="3">
    <source>
        <dbReference type="Proteomes" id="UP000800093"/>
    </source>
</evidence>
<accession>A0A9P4NCG9</accession>
<dbReference type="SUPFAM" id="SSF56281">
    <property type="entry name" value="Metallo-hydrolase/oxidoreductase"/>
    <property type="match status" value="1"/>
</dbReference>
<organism evidence="2 3">
    <name type="scientific">Lojkania enalia</name>
    <dbReference type="NCBI Taxonomy" id="147567"/>
    <lineage>
        <taxon>Eukaryota</taxon>
        <taxon>Fungi</taxon>
        <taxon>Dikarya</taxon>
        <taxon>Ascomycota</taxon>
        <taxon>Pezizomycotina</taxon>
        <taxon>Dothideomycetes</taxon>
        <taxon>Pleosporomycetidae</taxon>
        <taxon>Pleosporales</taxon>
        <taxon>Pleosporales incertae sedis</taxon>
        <taxon>Lojkania</taxon>
    </lineage>
</organism>